<dbReference type="InterPro" id="IPR046175">
    <property type="entry name" value="DUF6177"/>
</dbReference>
<keyword evidence="2" id="KW-1185">Reference proteome</keyword>
<evidence type="ECO:0000313" key="2">
    <source>
        <dbReference type="Proteomes" id="UP001522868"/>
    </source>
</evidence>
<protein>
    <submittedName>
        <fullName evidence="1">DUF6177 family protein</fullName>
    </submittedName>
</protein>
<proteinExistence type="predicted"/>
<organism evidence="1 2">
    <name type="scientific">Streptomyces lichenis</name>
    <dbReference type="NCBI Taxonomy" id="2306967"/>
    <lineage>
        <taxon>Bacteria</taxon>
        <taxon>Bacillati</taxon>
        <taxon>Actinomycetota</taxon>
        <taxon>Actinomycetes</taxon>
        <taxon>Kitasatosporales</taxon>
        <taxon>Streptomycetaceae</taxon>
        <taxon>Streptomyces</taxon>
    </lineage>
</organism>
<dbReference type="RefSeq" id="WP_248636794.1">
    <property type="nucleotide sequence ID" value="NZ_JALPTH010000033.1"/>
</dbReference>
<comment type="caution">
    <text evidence="1">The sequence shown here is derived from an EMBL/GenBank/DDBJ whole genome shotgun (WGS) entry which is preliminary data.</text>
</comment>
<accession>A0ABT0II18</accession>
<dbReference type="EMBL" id="JALPTH010000033">
    <property type="protein sequence ID" value="MCK8680969.1"/>
    <property type="molecule type" value="Genomic_DNA"/>
</dbReference>
<dbReference type="Proteomes" id="UP001522868">
    <property type="component" value="Unassembled WGS sequence"/>
</dbReference>
<evidence type="ECO:0000313" key="1">
    <source>
        <dbReference type="EMBL" id="MCK8680969.1"/>
    </source>
</evidence>
<gene>
    <name evidence="1" type="ORF">M1O15_26980</name>
</gene>
<reference evidence="1 2" key="1">
    <citation type="submission" date="2022-04" db="EMBL/GenBank/DDBJ databases">
        <title>Streptomyces sp. nov. LCR6-01 isolated from Lichen of Dirinaria sp.</title>
        <authorList>
            <person name="Kanchanasin P."/>
            <person name="Tanasupawat S."/>
            <person name="Phongsopitanun W."/>
        </authorList>
    </citation>
    <scope>NUCLEOTIDE SEQUENCE [LARGE SCALE GENOMIC DNA]</scope>
    <source>
        <strain evidence="1 2">LCR6-01</strain>
    </source>
</reference>
<sequence length="476" mass="50532">MTQDVIALTPELPDIGSLMAALYAGGPDLRVNRRASGAVTEVCGPDGQVLVSLETSRLLQVPGEAARLLGPDITTVTPVWWTELRATATVEAAERLAQSMAGRLTALLGGTVWPGGSRTEVVTPSATGPAAAPPGIDVLTEHAVVIMQDRPVVAATSWLIEAMRTAFGTGRELNIVTPIGVRLTFPMRELLRRTPSRWVVRSPDGGYYDGLTGVVLHWQDGRYVPVAGQDGASLIAEPFQDRPSNAMEGAQLSLSYRTVHFADERLVLGGALESAWRVLTGSPPAGWSTAEPVGIPWSPGRLTELARDRARQSASTWLAIVGEPEHPTIATMRVAHTAAGVEEHVVLTTRHLAGDVPPLDCVREVAEKLATRHGLATMVAELRAGSTDLTTPAYRESPPVPLSVTLGASAVAGLGLNRARHILPDVSPTLFGPASSPALHFPLSDGAPAEAWWRLQRLGRHLRSRGLATGEPTDTL</sequence>
<name>A0ABT0II18_9ACTN</name>
<dbReference type="Pfam" id="PF19674">
    <property type="entry name" value="DUF6177"/>
    <property type="match status" value="1"/>
</dbReference>